<accession>A0AAN6N1C8</accession>
<sequence length="434" mass="47501">MAPLKVLISGAGIAGPALASLLVRITTFPCTIVIVERHPSLRSSGQQIDLRGQGVDAMRAIGIEPQVRRAHVNEPGMSFVNRSGKQIAFLAANKTGKGRQSFSSEFEIMRGDLCQILCQLTESHPNVTYKFGTSVTSLTFPTTNPDSPVSVRFSDGTEDRYDLVVGADGVGSKIRRLMNTHDNLPKDPFYPLGFYIAFWTIPPRPDDPPAATCCHLPGRRMLMTRRDRPDCLRVYFGAVGNYPDLDSAFRSGDLQSMKEQVARLMIATKDDEDVAQMRRFLDGLLHSPLADDFYGQGLGQIKRDSWSSGRVVLLGDAGYCPSPASGLGTTVGLVGAWVLAGELAKACSKDPENPRAGVAEALRQYETTLGPFVHEAQQLWVGAFKAALPETKFGIAALHWILWGITTLKIDKLAMSFSDDKRGTWDLPKYPELN</sequence>
<dbReference type="InterPro" id="IPR002938">
    <property type="entry name" value="FAD-bd"/>
</dbReference>
<dbReference type="Gene3D" id="3.30.9.10">
    <property type="entry name" value="D-Amino Acid Oxidase, subunit A, domain 2"/>
    <property type="match status" value="1"/>
</dbReference>
<organism evidence="5 6">
    <name type="scientific">Diplogelasinospora grovesii</name>
    <dbReference type="NCBI Taxonomy" id="303347"/>
    <lineage>
        <taxon>Eukaryota</taxon>
        <taxon>Fungi</taxon>
        <taxon>Dikarya</taxon>
        <taxon>Ascomycota</taxon>
        <taxon>Pezizomycotina</taxon>
        <taxon>Sordariomycetes</taxon>
        <taxon>Sordariomycetidae</taxon>
        <taxon>Sordariales</taxon>
        <taxon>Diplogelasinosporaceae</taxon>
        <taxon>Diplogelasinospora</taxon>
    </lineage>
</organism>
<comment type="caution">
    <text evidence="5">The sequence shown here is derived from an EMBL/GenBank/DDBJ whole genome shotgun (WGS) entry which is preliminary data.</text>
</comment>
<dbReference type="Proteomes" id="UP001303473">
    <property type="component" value="Unassembled WGS sequence"/>
</dbReference>
<name>A0AAN6N1C8_9PEZI</name>
<keyword evidence="1" id="KW-0285">Flavoprotein</keyword>
<dbReference type="GO" id="GO:0016491">
    <property type="term" value="F:oxidoreductase activity"/>
    <property type="evidence" value="ECO:0007669"/>
    <property type="project" value="UniProtKB-KW"/>
</dbReference>
<dbReference type="InterPro" id="IPR051704">
    <property type="entry name" value="FAD_aromatic-hydroxylase"/>
</dbReference>
<proteinExistence type="predicted"/>
<evidence type="ECO:0000256" key="2">
    <source>
        <dbReference type="ARBA" id="ARBA00022827"/>
    </source>
</evidence>
<evidence type="ECO:0000256" key="3">
    <source>
        <dbReference type="ARBA" id="ARBA00023002"/>
    </source>
</evidence>
<reference evidence="6" key="1">
    <citation type="journal article" date="2023" name="Mol. Phylogenet. Evol.">
        <title>Genome-scale phylogeny and comparative genomics of the fungal order Sordariales.</title>
        <authorList>
            <person name="Hensen N."/>
            <person name="Bonometti L."/>
            <person name="Westerberg I."/>
            <person name="Brannstrom I.O."/>
            <person name="Guillou S."/>
            <person name="Cros-Aarteil S."/>
            <person name="Calhoun S."/>
            <person name="Haridas S."/>
            <person name="Kuo A."/>
            <person name="Mondo S."/>
            <person name="Pangilinan J."/>
            <person name="Riley R."/>
            <person name="LaButti K."/>
            <person name="Andreopoulos B."/>
            <person name="Lipzen A."/>
            <person name="Chen C."/>
            <person name="Yan M."/>
            <person name="Daum C."/>
            <person name="Ng V."/>
            <person name="Clum A."/>
            <person name="Steindorff A."/>
            <person name="Ohm R.A."/>
            <person name="Martin F."/>
            <person name="Silar P."/>
            <person name="Natvig D.O."/>
            <person name="Lalanne C."/>
            <person name="Gautier V."/>
            <person name="Ament-Velasquez S.L."/>
            <person name="Kruys A."/>
            <person name="Hutchinson M.I."/>
            <person name="Powell A.J."/>
            <person name="Barry K."/>
            <person name="Miller A.N."/>
            <person name="Grigoriev I.V."/>
            <person name="Debuchy R."/>
            <person name="Gladieux P."/>
            <person name="Hiltunen Thoren M."/>
            <person name="Johannesson H."/>
        </authorList>
    </citation>
    <scope>NUCLEOTIDE SEQUENCE [LARGE SCALE GENOMIC DNA]</scope>
    <source>
        <strain evidence="6">CBS 340.73</strain>
    </source>
</reference>
<keyword evidence="6" id="KW-1185">Reference proteome</keyword>
<dbReference type="PRINTS" id="PR00420">
    <property type="entry name" value="RNGMNOXGNASE"/>
</dbReference>
<dbReference type="SUPFAM" id="SSF51905">
    <property type="entry name" value="FAD/NAD(P)-binding domain"/>
    <property type="match status" value="1"/>
</dbReference>
<keyword evidence="3" id="KW-0560">Oxidoreductase</keyword>
<dbReference type="GO" id="GO:0071949">
    <property type="term" value="F:FAD binding"/>
    <property type="evidence" value="ECO:0007669"/>
    <property type="project" value="InterPro"/>
</dbReference>
<gene>
    <name evidence="5" type="ORF">QBC46DRAFT_392920</name>
</gene>
<keyword evidence="2" id="KW-0274">FAD</keyword>
<dbReference type="AlphaFoldDB" id="A0AAN6N1C8"/>
<dbReference type="InterPro" id="IPR036188">
    <property type="entry name" value="FAD/NAD-bd_sf"/>
</dbReference>
<dbReference type="PANTHER" id="PTHR46865">
    <property type="entry name" value="OXIDOREDUCTASE-RELATED"/>
    <property type="match status" value="1"/>
</dbReference>
<dbReference type="PANTHER" id="PTHR46865:SF2">
    <property type="entry name" value="MONOOXYGENASE"/>
    <property type="match status" value="1"/>
</dbReference>
<dbReference type="Gene3D" id="3.50.50.60">
    <property type="entry name" value="FAD/NAD(P)-binding domain"/>
    <property type="match status" value="1"/>
</dbReference>
<dbReference type="Pfam" id="PF01494">
    <property type="entry name" value="FAD_binding_3"/>
    <property type="match status" value="1"/>
</dbReference>
<evidence type="ECO:0000256" key="1">
    <source>
        <dbReference type="ARBA" id="ARBA00022630"/>
    </source>
</evidence>
<dbReference type="EMBL" id="MU853856">
    <property type="protein sequence ID" value="KAK3937375.1"/>
    <property type="molecule type" value="Genomic_DNA"/>
</dbReference>
<evidence type="ECO:0000313" key="6">
    <source>
        <dbReference type="Proteomes" id="UP001303473"/>
    </source>
</evidence>
<evidence type="ECO:0000259" key="4">
    <source>
        <dbReference type="Pfam" id="PF01494"/>
    </source>
</evidence>
<protein>
    <submittedName>
        <fullName evidence="5">Kynurenine 3-monooxygenase</fullName>
    </submittedName>
</protein>
<evidence type="ECO:0000313" key="5">
    <source>
        <dbReference type="EMBL" id="KAK3937375.1"/>
    </source>
</evidence>
<feature type="domain" description="FAD-binding" evidence="4">
    <location>
        <begin position="5"/>
        <end position="179"/>
    </location>
</feature>